<evidence type="ECO:0000256" key="2">
    <source>
        <dbReference type="ARBA" id="ARBA00022723"/>
    </source>
</evidence>
<evidence type="ECO:0000313" key="8">
    <source>
        <dbReference type="Proteomes" id="UP001355206"/>
    </source>
</evidence>
<name>A0ABU7TTW8_9HYPH</name>
<evidence type="ECO:0000313" key="7">
    <source>
        <dbReference type="EMBL" id="MEE7493110.1"/>
    </source>
</evidence>
<dbReference type="EMBL" id="MLCA01000011">
    <property type="protein sequence ID" value="MEE7493110.1"/>
    <property type="molecule type" value="Genomic_DNA"/>
</dbReference>
<accession>A0ABU7TTW8</accession>
<dbReference type="SUPFAM" id="SSF46626">
    <property type="entry name" value="Cytochrome c"/>
    <property type="match status" value="2"/>
</dbReference>
<dbReference type="InterPro" id="IPR050597">
    <property type="entry name" value="Cytochrome_c_Oxidase_Subunit"/>
</dbReference>
<dbReference type="Gene3D" id="1.10.760.10">
    <property type="entry name" value="Cytochrome c-like domain"/>
    <property type="match status" value="2"/>
</dbReference>
<evidence type="ECO:0000256" key="5">
    <source>
        <dbReference type="SAM" id="MobiDB-lite"/>
    </source>
</evidence>
<dbReference type="Proteomes" id="UP001355206">
    <property type="component" value="Unassembled WGS sequence"/>
</dbReference>
<feature type="region of interest" description="Disordered" evidence="5">
    <location>
        <begin position="1"/>
        <end position="31"/>
    </location>
</feature>
<feature type="domain" description="Cytochrome c" evidence="6">
    <location>
        <begin position="206"/>
        <end position="296"/>
    </location>
</feature>
<keyword evidence="1 4" id="KW-0349">Heme</keyword>
<evidence type="ECO:0000256" key="4">
    <source>
        <dbReference type="PROSITE-ProRule" id="PRU00433"/>
    </source>
</evidence>
<reference evidence="7 8" key="1">
    <citation type="journal article" date="2012" name="Genet. Mol. Biol.">
        <title>Analysis of 16S rRNA and mxaF genes revealing insights into Methylobacterium niche-specific plant association.</title>
        <authorList>
            <person name="Dourado M.N."/>
            <person name="Andreote F.D."/>
            <person name="Dini-Andreote F."/>
            <person name="Conti R."/>
            <person name="Araujo J.M."/>
            <person name="Araujo W.L."/>
        </authorList>
    </citation>
    <scope>NUCLEOTIDE SEQUENCE [LARGE SCALE GENOMIC DNA]</scope>
    <source>
        <strain evidence="7 8">TC3-10</strain>
    </source>
</reference>
<dbReference type="InterPro" id="IPR036909">
    <property type="entry name" value="Cyt_c-like_dom_sf"/>
</dbReference>
<dbReference type="Pfam" id="PF00034">
    <property type="entry name" value="Cytochrom_C"/>
    <property type="match status" value="2"/>
</dbReference>
<keyword evidence="8" id="KW-1185">Reference proteome</keyword>
<sequence length="309" mass="31922">MPPGRASRGCGPSRARGTLRGEACKASESASRRIRPPLRSETFFRIIRMDRSAMRAYISVLVNSSKTSALRGTRGVEGANGSTSCTGTALMVTLALLAPVPVLAKDDPAVGAAIALQPGPSGRPACAACHGADGAGQPDVGIPRLAGLHASYMADQLGHFATGVRANAIMAPYAASLSADERRAVADYFANLPLTAPVDPIPEPAARLKRGETLFQRGDARVGLIACTQCHGPNGVGVGNFTPRLAGQSGPYIAEQLHNWHAGDVRDPRGAYMRAIAARLPPTDIEAVAAYAAGLKASETIGKTVGGKP</sequence>
<protein>
    <submittedName>
        <fullName evidence="7">Cytochrome c4</fullName>
    </submittedName>
</protein>
<keyword evidence="2 4" id="KW-0479">Metal-binding</keyword>
<proteinExistence type="predicted"/>
<evidence type="ECO:0000259" key="6">
    <source>
        <dbReference type="PROSITE" id="PS51007"/>
    </source>
</evidence>
<dbReference type="PANTHER" id="PTHR33751">
    <property type="entry name" value="CBB3-TYPE CYTOCHROME C OXIDASE SUBUNIT FIXP"/>
    <property type="match status" value="1"/>
</dbReference>
<gene>
    <name evidence="7" type="ORF">MOTC310_22680</name>
</gene>
<evidence type="ECO:0000256" key="3">
    <source>
        <dbReference type="ARBA" id="ARBA00023004"/>
    </source>
</evidence>
<comment type="caution">
    <text evidence="7">The sequence shown here is derived from an EMBL/GenBank/DDBJ whole genome shotgun (WGS) entry which is preliminary data.</text>
</comment>
<dbReference type="PROSITE" id="PS51007">
    <property type="entry name" value="CYTC"/>
    <property type="match status" value="2"/>
</dbReference>
<dbReference type="PANTHER" id="PTHR33751:SF11">
    <property type="entry name" value="BLL4483 PROTEIN"/>
    <property type="match status" value="1"/>
</dbReference>
<keyword evidence="3 4" id="KW-0408">Iron</keyword>
<dbReference type="InterPro" id="IPR009056">
    <property type="entry name" value="Cyt_c-like_dom"/>
</dbReference>
<feature type="domain" description="Cytochrome c" evidence="6">
    <location>
        <begin position="106"/>
        <end position="193"/>
    </location>
</feature>
<evidence type="ECO:0000256" key="1">
    <source>
        <dbReference type="ARBA" id="ARBA00022617"/>
    </source>
</evidence>
<organism evidence="7 8">
    <name type="scientific">Methylobacterium oryzae</name>
    <dbReference type="NCBI Taxonomy" id="334852"/>
    <lineage>
        <taxon>Bacteria</taxon>
        <taxon>Pseudomonadati</taxon>
        <taxon>Pseudomonadota</taxon>
        <taxon>Alphaproteobacteria</taxon>
        <taxon>Hyphomicrobiales</taxon>
        <taxon>Methylobacteriaceae</taxon>
        <taxon>Methylobacterium</taxon>
    </lineage>
</organism>